<dbReference type="PANTHER" id="PTHR23501">
    <property type="entry name" value="MAJOR FACILITATOR SUPERFAMILY"/>
    <property type="match status" value="1"/>
</dbReference>
<feature type="transmembrane region" description="Helical" evidence="5">
    <location>
        <begin position="404"/>
        <end position="424"/>
    </location>
</feature>
<evidence type="ECO:0000256" key="1">
    <source>
        <dbReference type="ARBA" id="ARBA00004651"/>
    </source>
</evidence>
<dbReference type="AlphaFoldDB" id="A0A4S4FVQ7"/>
<dbReference type="InterPro" id="IPR036259">
    <property type="entry name" value="MFS_trans_sf"/>
</dbReference>
<evidence type="ECO:0000256" key="3">
    <source>
        <dbReference type="ARBA" id="ARBA00022989"/>
    </source>
</evidence>
<name>A0A4S4FVQ7_9MICO</name>
<comment type="caution">
    <text evidence="7">The sequence shown here is derived from an EMBL/GenBank/DDBJ whole genome shotgun (WGS) entry which is preliminary data.</text>
</comment>
<keyword evidence="2 5" id="KW-0812">Transmembrane</keyword>
<feature type="transmembrane region" description="Helical" evidence="5">
    <location>
        <begin position="189"/>
        <end position="208"/>
    </location>
</feature>
<dbReference type="GO" id="GO:0022857">
    <property type="term" value="F:transmembrane transporter activity"/>
    <property type="evidence" value="ECO:0007669"/>
    <property type="project" value="InterPro"/>
</dbReference>
<dbReference type="InterPro" id="IPR020846">
    <property type="entry name" value="MFS_dom"/>
</dbReference>
<keyword evidence="8" id="KW-1185">Reference proteome</keyword>
<evidence type="ECO:0000256" key="2">
    <source>
        <dbReference type="ARBA" id="ARBA00022692"/>
    </source>
</evidence>
<dbReference type="PROSITE" id="PS50850">
    <property type="entry name" value="MFS"/>
    <property type="match status" value="1"/>
</dbReference>
<feature type="transmembrane region" description="Helical" evidence="5">
    <location>
        <begin position="87"/>
        <end position="108"/>
    </location>
</feature>
<feature type="transmembrane region" description="Helical" evidence="5">
    <location>
        <begin position="274"/>
        <end position="293"/>
    </location>
</feature>
<dbReference type="Pfam" id="PF07690">
    <property type="entry name" value="MFS_1"/>
    <property type="match status" value="1"/>
</dbReference>
<evidence type="ECO:0000313" key="8">
    <source>
        <dbReference type="Proteomes" id="UP000307380"/>
    </source>
</evidence>
<dbReference type="InterPro" id="IPR011701">
    <property type="entry name" value="MFS"/>
</dbReference>
<dbReference type="PRINTS" id="PR01036">
    <property type="entry name" value="TCRTETB"/>
</dbReference>
<dbReference type="PANTHER" id="PTHR23501:SF154">
    <property type="entry name" value="MULTIDRUG-EFFLUX TRANSPORTER RV1634-RELATED"/>
    <property type="match status" value="1"/>
</dbReference>
<feature type="transmembrane region" description="Helical" evidence="5">
    <location>
        <begin position="63"/>
        <end position="81"/>
    </location>
</feature>
<keyword evidence="4 5" id="KW-0472">Membrane</keyword>
<feature type="transmembrane region" description="Helical" evidence="5">
    <location>
        <begin position="252"/>
        <end position="268"/>
    </location>
</feature>
<protein>
    <submittedName>
        <fullName evidence="7">MFS transporter</fullName>
    </submittedName>
</protein>
<reference evidence="7 8" key="1">
    <citation type="submission" date="2019-04" db="EMBL/GenBank/DDBJ databases">
        <authorList>
            <person name="Jiang L."/>
        </authorList>
    </citation>
    <scope>NUCLEOTIDE SEQUENCE [LARGE SCALE GENOMIC DNA]</scope>
    <source>
        <strain evidence="7 8">YIM 131861</strain>
    </source>
</reference>
<evidence type="ECO:0000259" key="6">
    <source>
        <dbReference type="PROSITE" id="PS50850"/>
    </source>
</evidence>
<evidence type="ECO:0000256" key="4">
    <source>
        <dbReference type="ARBA" id="ARBA00023136"/>
    </source>
</evidence>
<dbReference type="Gene3D" id="1.20.1250.20">
    <property type="entry name" value="MFS general substrate transporter like domains"/>
    <property type="match status" value="1"/>
</dbReference>
<accession>A0A4S4FVQ7</accession>
<feature type="transmembrane region" description="Helical" evidence="5">
    <location>
        <begin position="214"/>
        <end position="232"/>
    </location>
</feature>
<comment type="subcellular location">
    <subcellularLocation>
        <location evidence="1">Cell membrane</location>
        <topology evidence="1">Multi-pass membrane protein</topology>
    </subcellularLocation>
</comment>
<evidence type="ECO:0000256" key="5">
    <source>
        <dbReference type="SAM" id="Phobius"/>
    </source>
</evidence>
<dbReference type="EMBL" id="SSSN01000005">
    <property type="protein sequence ID" value="THG34614.1"/>
    <property type="molecule type" value="Genomic_DNA"/>
</dbReference>
<dbReference type="SUPFAM" id="SSF103473">
    <property type="entry name" value="MFS general substrate transporter"/>
    <property type="match status" value="1"/>
</dbReference>
<feature type="domain" description="Major facilitator superfamily (MFS) profile" evidence="6">
    <location>
        <begin position="1"/>
        <end position="431"/>
    </location>
</feature>
<proteinExistence type="predicted"/>
<gene>
    <name evidence="7" type="ORF">E6C70_09800</name>
</gene>
<feature type="transmembrane region" description="Helical" evidence="5">
    <location>
        <begin position="120"/>
        <end position="142"/>
    </location>
</feature>
<feature type="transmembrane region" description="Helical" evidence="5">
    <location>
        <begin position="372"/>
        <end position="398"/>
    </location>
</feature>
<dbReference type="GO" id="GO:0005886">
    <property type="term" value="C:plasma membrane"/>
    <property type="evidence" value="ECO:0007669"/>
    <property type="project" value="UniProtKB-SubCell"/>
</dbReference>
<feature type="transmembrane region" description="Helical" evidence="5">
    <location>
        <begin position="305"/>
        <end position="326"/>
    </location>
</feature>
<feature type="transmembrane region" description="Helical" evidence="5">
    <location>
        <begin position="148"/>
        <end position="169"/>
    </location>
</feature>
<sequence length="433" mass="43619">MCALIVLGAFEALAITTAMPLIVVDLHGKDAYALAFAAPLAAQVVGMVIAGDWTDRRGPRAPLIAAAVSLAAGLAIAGASSNMPVFIVGRLVQGLGSGAVTIPIYVLVARLYPPELRPRIFAVFAACWVVPSLVGPFIAGAVAQSVGWRWVFLGVIVFVAGALWAILAALRGRDTGETGTSTPWHPLRLVVSLVAAAAVLGLTLSAGLADPWRVVGAVASVVVALAAFRMLVPPGTIRAARGLPTVILERGLFAAAFFGAETYIPYLLVDRHGFSVALAGLALTVSGVAWASGSYLQGRVGMSSVAIIGWGSAALTSGIAVVLVAVITAAPWPILFVGWVVAATGMGFGYPRLSVLTLEYSPVAEQGANTSALSVADALGAAVALALTAISSAAAGGLGAVGNGFAGAFIVPTLFGVAAVAVAGRVGRPVRTA</sequence>
<dbReference type="Proteomes" id="UP000307380">
    <property type="component" value="Unassembled WGS sequence"/>
</dbReference>
<dbReference type="OrthoDB" id="9778875at2"/>
<feature type="transmembrane region" description="Helical" evidence="5">
    <location>
        <begin position="30"/>
        <end position="51"/>
    </location>
</feature>
<feature type="transmembrane region" description="Helical" evidence="5">
    <location>
        <begin position="332"/>
        <end position="351"/>
    </location>
</feature>
<organism evidence="7 8">
    <name type="scientific">Orlajensenia flava</name>
    <dbReference type="NCBI Taxonomy" id="2565934"/>
    <lineage>
        <taxon>Bacteria</taxon>
        <taxon>Bacillati</taxon>
        <taxon>Actinomycetota</taxon>
        <taxon>Actinomycetes</taxon>
        <taxon>Micrococcales</taxon>
        <taxon>Microbacteriaceae</taxon>
        <taxon>Orlajensenia</taxon>
    </lineage>
</organism>
<evidence type="ECO:0000313" key="7">
    <source>
        <dbReference type="EMBL" id="THG34614.1"/>
    </source>
</evidence>
<keyword evidence="3 5" id="KW-1133">Transmembrane helix</keyword>